<dbReference type="AlphaFoldDB" id="A0A1T4V0F3"/>
<reference evidence="1 2" key="1">
    <citation type="submission" date="2017-02" db="EMBL/GenBank/DDBJ databases">
        <authorList>
            <person name="Peterson S.W."/>
        </authorList>
    </citation>
    <scope>NUCLEOTIDE SEQUENCE [LARGE SCALE GENOMIC DNA]</scope>
    <source>
        <strain evidence="1 2">CECT 9189</strain>
    </source>
</reference>
<dbReference type="Proteomes" id="UP000191116">
    <property type="component" value="Unassembled WGS sequence"/>
</dbReference>
<proteinExistence type="predicted"/>
<protein>
    <submittedName>
        <fullName evidence="1">Uncharacterized protein</fullName>
    </submittedName>
</protein>
<organism evidence="1 2">
    <name type="scientific">Photobacterium toruni</name>
    <dbReference type="NCBI Taxonomy" id="1935446"/>
    <lineage>
        <taxon>Bacteria</taxon>
        <taxon>Pseudomonadati</taxon>
        <taxon>Pseudomonadota</taxon>
        <taxon>Gammaproteobacteria</taxon>
        <taxon>Vibrionales</taxon>
        <taxon>Vibrionaceae</taxon>
        <taxon>Photobacterium</taxon>
    </lineage>
</organism>
<evidence type="ECO:0000313" key="1">
    <source>
        <dbReference type="EMBL" id="SKA58443.1"/>
    </source>
</evidence>
<accession>A0A1T4V0F3</accession>
<name>A0A1T4V0F3_9GAMM</name>
<sequence length="74" mass="8454">MKGVTLLEYSCDNYGTYEVKTTRRINHIGTLPMYTGTLPIVYKLVPRSSNRRATSCAKGLSLKPYFTLRAMEYL</sequence>
<dbReference type="EMBL" id="FUWP01000051">
    <property type="protein sequence ID" value="SKA58443.1"/>
    <property type="molecule type" value="Genomic_DNA"/>
</dbReference>
<gene>
    <name evidence="1" type="ORF">CZ814_03968</name>
</gene>
<evidence type="ECO:0000313" key="2">
    <source>
        <dbReference type="Proteomes" id="UP000191116"/>
    </source>
</evidence>